<keyword evidence="4" id="KW-1133">Transmembrane helix</keyword>
<dbReference type="GO" id="GO:0009847">
    <property type="term" value="P:spore germination"/>
    <property type="evidence" value="ECO:0007669"/>
    <property type="project" value="InterPro"/>
</dbReference>
<feature type="region of interest" description="Disordered" evidence="3">
    <location>
        <begin position="15"/>
        <end position="47"/>
    </location>
</feature>
<organism evidence="5 6">
    <name type="scientific">Desulfoscipio gibsoniae DSM 7213</name>
    <dbReference type="NCBI Taxonomy" id="767817"/>
    <lineage>
        <taxon>Bacteria</taxon>
        <taxon>Bacillati</taxon>
        <taxon>Bacillota</taxon>
        <taxon>Clostridia</taxon>
        <taxon>Eubacteriales</taxon>
        <taxon>Desulfallaceae</taxon>
        <taxon>Desulfoscipio</taxon>
    </lineage>
</organism>
<feature type="compositionally biased region" description="Pro residues" evidence="3">
    <location>
        <begin position="537"/>
        <end position="546"/>
    </location>
</feature>
<evidence type="ECO:0000256" key="3">
    <source>
        <dbReference type="SAM" id="MobiDB-lite"/>
    </source>
</evidence>
<gene>
    <name evidence="5" type="ORF">Desgi_1396</name>
</gene>
<feature type="region of interest" description="Disordered" evidence="3">
    <location>
        <begin position="525"/>
        <end position="546"/>
    </location>
</feature>
<dbReference type="eggNOG" id="COG0697">
    <property type="taxonomic scope" value="Bacteria"/>
</dbReference>
<dbReference type="HOGENOM" id="CLU_021639_4_1_9"/>
<feature type="transmembrane region" description="Helical" evidence="4">
    <location>
        <begin position="460"/>
        <end position="484"/>
    </location>
</feature>
<feature type="transmembrane region" description="Helical" evidence="4">
    <location>
        <begin position="337"/>
        <end position="356"/>
    </location>
</feature>
<dbReference type="RefSeq" id="WP_006522683.1">
    <property type="nucleotide sequence ID" value="NC_021184.1"/>
</dbReference>
<dbReference type="GO" id="GO:0016020">
    <property type="term" value="C:membrane"/>
    <property type="evidence" value="ECO:0007669"/>
    <property type="project" value="InterPro"/>
</dbReference>
<dbReference type="Proteomes" id="UP000013520">
    <property type="component" value="Chromosome"/>
</dbReference>
<evidence type="ECO:0000256" key="4">
    <source>
        <dbReference type="SAM" id="Phobius"/>
    </source>
</evidence>
<dbReference type="InterPro" id="IPR004995">
    <property type="entry name" value="Spore_Ger"/>
</dbReference>
<feature type="transmembrane region" description="Helical" evidence="4">
    <location>
        <begin position="428"/>
        <end position="448"/>
    </location>
</feature>
<dbReference type="PANTHER" id="PTHR22550">
    <property type="entry name" value="SPORE GERMINATION PROTEIN"/>
    <property type="match status" value="1"/>
</dbReference>
<accession>R4KK22</accession>
<feature type="compositionally biased region" description="Polar residues" evidence="3">
    <location>
        <begin position="38"/>
        <end position="47"/>
    </location>
</feature>
<evidence type="ECO:0000256" key="2">
    <source>
        <dbReference type="ARBA" id="ARBA00023136"/>
    </source>
</evidence>
<keyword evidence="2 4" id="KW-0472">Membrane</keyword>
<dbReference type="KEGG" id="dgi:Desgi_1396"/>
<name>R4KK22_9FIRM</name>
<proteinExistence type="inferred from homology"/>
<dbReference type="PIRSF" id="PIRSF005690">
    <property type="entry name" value="GerBA"/>
    <property type="match status" value="1"/>
</dbReference>
<protein>
    <submittedName>
        <fullName evidence="5">Spore germination protein, GerA family</fullName>
    </submittedName>
</protein>
<feature type="compositionally biased region" description="Low complexity" evidence="3">
    <location>
        <begin position="24"/>
        <end position="37"/>
    </location>
</feature>
<dbReference type="AlphaFoldDB" id="R4KK22"/>
<sequence>MAAFFNKFRRPRRLNTPVQKPVNSSGGQNSQRQSGPGHTSQSRTLSSDIEDNLRSLKEIFNQCNDIIFREFLFAQREHIKLALIYIDGLTDKSQVSDQIMRTLSLEVPTATDKAAITKENAWHYIKMRGLCVHQLQESQKLEDVINAILSGDSILLVDGHATALIVGSRGWAARSIEESKTETVVRGPRESFVETLRTNTSMLRRKIKNPNLKIEALQLGEVTKTDIAVIYIKGIASDGLVQEVKNRLSKIKIDAVLESGYIEELIRDHPFSVFPTLSHTDRPDRVAANLLEGRVAIMVDGTPMVLVAPYLFIEAIQTPEDYYEQSFFMSGVRMLRIISMVIALTLPSLYIAIVSFHHEMLPTPLLLSIAAQREAVPFPVFVEALLMELAFEIIREAGIRLPRDVGQAVSIVAALIIGQAAVQAGLVAGATIIVVALTAMASFTVYYSGSFTFRLLRFPLMFLAASFGLFGIVGGVIAMVVHMASLRSFGVPYLAPLGPVITEDLKDSAVRAPWWAMRKRPHLIGQNNPQREAPGMQPRPPQPKNK</sequence>
<comment type="similarity">
    <text evidence="1">Belongs to the GerABKA family.</text>
</comment>
<keyword evidence="6" id="KW-1185">Reference proteome</keyword>
<dbReference type="PANTHER" id="PTHR22550:SF5">
    <property type="entry name" value="LEUCINE ZIPPER PROTEIN 4"/>
    <property type="match status" value="1"/>
</dbReference>
<dbReference type="OrthoDB" id="1726708at2"/>
<keyword evidence="4" id="KW-0812">Transmembrane</keyword>
<dbReference type="EMBL" id="CP003273">
    <property type="protein sequence ID" value="AGL00895.1"/>
    <property type="molecule type" value="Genomic_DNA"/>
</dbReference>
<dbReference type="Pfam" id="PF03323">
    <property type="entry name" value="GerA"/>
    <property type="match status" value="1"/>
</dbReference>
<reference evidence="5 6" key="1">
    <citation type="submission" date="2012-01" db="EMBL/GenBank/DDBJ databases">
        <title>Complete sequence of Desulfotomaculum gibsoniae DSM 7213.</title>
        <authorList>
            <consortium name="US DOE Joint Genome Institute"/>
            <person name="Lucas S."/>
            <person name="Han J."/>
            <person name="Lapidus A."/>
            <person name="Cheng J.-F."/>
            <person name="Goodwin L."/>
            <person name="Pitluck S."/>
            <person name="Peters L."/>
            <person name="Ovchinnikova G."/>
            <person name="Teshima H."/>
            <person name="Detter J.C."/>
            <person name="Han C."/>
            <person name="Tapia R."/>
            <person name="Land M."/>
            <person name="Hauser L."/>
            <person name="Kyrpides N."/>
            <person name="Ivanova N."/>
            <person name="Pagani I."/>
            <person name="Parshina S."/>
            <person name="Plugge C."/>
            <person name="Muyzer G."/>
            <person name="Kuever J."/>
            <person name="Ivanova A."/>
            <person name="Nazina T."/>
            <person name="Klenk H.-P."/>
            <person name="Brambilla E."/>
            <person name="Spring S."/>
            <person name="Stams A.F."/>
            <person name="Woyke T."/>
        </authorList>
    </citation>
    <scope>NUCLEOTIDE SEQUENCE [LARGE SCALE GENOMIC DNA]</scope>
    <source>
        <strain evidence="5 6">DSM 7213</strain>
    </source>
</reference>
<dbReference type="STRING" id="767817.Desgi_1396"/>
<evidence type="ECO:0000313" key="6">
    <source>
        <dbReference type="Proteomes" id="UP000013520"/>
    </source>
</evidence>
<dbReference type="InterPro" id="IPR050768">
    <property type="entry name" value="UPF0353/GerABKA_families"/>
</dbReference>
<evidence type="ECO:0000256" key="1">
    <source>
        <dbReference type="ARBA" id="ARBA00005278"/>
    </source>
</evidence>
<evidence type="ECO:0000313" key="5">
    <source>
        <dbReference type="EMBL" id="AGL00895.1"/>
    </source>
</evidence>